<dbReference type="Pfam" id="PF01485">
    <property type="entry name" value="IBR"/>
    <property type="match status" value="2"/>
</dbReference>
<dbReference type="PROSITE" id="PS50089">
    <property type="entry name" value="ZF_RING_2"/>
    <property type="match status" value="1"/>
</dbReference>
<dbReference type="InterPro" id="IPR002867">
    <property type="entry name" value="IBR_dom"/>
</dbReference>
<evidence type="ECO:0000259" key="10">
    <source>
        <dbReference type="PROSITE" id="PS50089"/>
    </source>
</evidence>
<dbReference type="Gene3D" id="3.10.110.10">
    <property type="entry name" value="Ubiquitin Conjugating Enzyme"/>
    <property type="match status" value="1"/>
</dbReference>
<dbReference type="GO" id="GO:0061630">
    <property type="term" value="F:ubiquitin protein ligase activity"/>
    <property type="evidence" value="ECO:0007669"/>
    <property type="project" value="UniProtKB-EC"/>
</dbReference>
<gene>
    <name evidence="13" type="ORF">HYPBUDRAFT_167203</name>
</gene>
<keyword evidence="8" id="KW-0862">Zinc</keyword>
<dbReference type="InterPro" id="IPR031127">
    <property type="entry name" value="E3_UB_ligase_RBR"/>
</dbReference>
<dbReference type="GO" id="GO:0008270">
    <property type="term" value="F:zinc ion binding"/>
    <property type="evidence" value="ECO:0007669"/>
    <property type="project" value="UniProtKB-KW"/>
</dbReference>
<dbReference type="EMBL" id="KV454541">
    <property type="protein sequence ID" value="ODV67339.1"/>
    <property type="molecule type" value="Genomic_DNA"/>
</dbReference>
<evidence type="ECO:0000256" key="4">
    <source>
        <dbReference type="ARBA" id="ARBA00022723"/>
    </source>
</evidence>
<feature type="domain" description="RWD" evidence="11">
    <location>
        <begin position="17"/>
        <end position="135"/>
    </location>
</feature>
<dbReference type="InterPro" id="IPR017907">
    <property type="entry name" value="Znf_RING_CS"/>
</dbReference>
<dbReference type="SMART" id="SM00647">
    <property type="entry name" value="IBR"/>
    <property type="match status" value="2"/>
</dbReference>
<protein>
    <recommendedName>
        <fullName evidence="2">RBR-type E3 ubiquitin transferase</fullName>
        <ecNumber evidence="2">2.3.2.31</ecNumber>
    </recommendedName>
</protein>
<evidence type="ECO:0000259" key="11">
    <source>
        <dbReference type="PROSITE" id="PS50908"/>
    </source>
</evidence>
<keyword evidence="4" id="KW-0479">Metal-binding</keyword>
<keyword evidence="7" id="KW-0833">Ubl conjugation pathway</keyword>
<reference evidence="14" key="1">
    <citation type="submission" date="2016-05" db="EMBL/GenBank/DDBJ databases">
        <title>Comparative genomics of biotechnologically important yeasts.</title>
        <authorList>
            <consortium name="DOE Joint Genome Institute"/>
            <person name="Riley R."/>
            <person name="Haridas S."/>
            <person name="Wolfe K.H."/>
            <person name="Lopes M.R."/>
            <person name="Hittinger C.T."/>
            <person name="Goker M."/>
            <person name="Salamov A."/>
            <person name="Wisecaver J."/>
            <person name="Long T.M."/>
            <person name="Aerts A.L."/>
            <person name="Barry K."/>
            <person name="Choi C."/>
            <person name="Clum A."/>
            <person name="Coughlan A.Y."/>
            <person name="Deshpande S."/>
            <person name="Douglass A.P."/>
            <person name="Hanson S.J."/>
            <person name="Klenk H.-P."/>
            <person name="Labutti K."/>
            <person name="Lapidus A."/>
            <person name="Lindquist E."/>
            <person name="Lipzen A."/>
            <person name="Meier-Kolthoff J.P."/>
            <person name="Ohm R.A."/>
            <person name="Otillar R.P."/>
            <person name="Pangilinan J."/>
            <person name="Peng Y."/>
            <person name="Rokas A."/>
            <person name="Rosa C.A."/>
            <person name="Scheuner C."/>
            <person name="Sibirny A.A."/>
            <person name="Slot J.C."/>
            <person name="Stielow J.B."/>
            <person name="Sun H."/>
            <person name="Kurtzman C.P."/>
            <person name="Blackwell M."/>
            <person name="Grigoriev I.V."/>
            <person name="Jeffries T.W."/>
        </authorList>
    </citation>
    <scope>NUCLEOTIDE SEQUENCE [LARGE SCALE GENOMIC DNA]</scope>
    <source>
        <strain evidence="14">NRRL Y-1933</strain>
    </source>
</reference>
<dbReference type="CDD" id="cd23820">
    <property type="entry name" value="RWD_RNF14"/>
    <property type="match status" value="1"/>
</dbReference>
<dbReference type="CDD" id="cd16628">
    <property type="entry name" value="RING-HC_RBR_RNF14"/>
    <property type="match status" value="1"/>
</dbReference>
<proteinExistence type="predicted"/>
<evidence type="ECO:0000256" key="3">
    <source>
        <dbReference type="ARBA" id="ARBA00022679"/>
    </source>
</evidence>
<dbReference type="InterPro" id="IPR044066">
    <property type="entry name" value="TRIAD_supradom"/>
</dbReference>
<accession>A0A1E4RJ97</accession>
<name>A0A1E4RJ97_9ASCO</name>
<comment type="catalytic activity">
    <reaction evidence="1">
        <text>[E2 ubiquitin-conjugating enzyme]-S-ubiquitinyl-L-cysteine + [acceptor protein]-L-lysine = [E2 ubiquitin-conjugating enzyme]-L-cysteine + [acceptor protein]-N(6)-ubiquitinyl-L-lysine.</text>
        <dbReference type="EC" id="2.3.2.31"/>
    </reaction>
</comment>
<keyword evidence="14" id="KW-1185">Reference proteome</keyword>
<dbReference type="RefSeq" id="XP_020076406.1">
    <property type="nucleotide sequence ID" value="XM_020222757.1"/>
</dbReference>
<evidence type="ECO:0000256" key="1">
    <source>
        <dbReference type="ARBA" id="ARBA00001798"/>
    </source>
</evidence>
<evidence type="ECO:0000259" key="12">
    <source>
        <dbReference type="PROSITE" id="PS51873"/>
    </source>
</evidence>
<dbReference type="PROSITE" id="PS51873">
    <property type="entry name" value="TRIAD"/>
    <property type="match status" value="1"/>
</dbReference>
<dbReference type="InterPro" id="IPR013083">
    <property type="entry name" value="Znf_RING/FYVE/PHD"/>
</dbReference>
<feature type="domain" description="RING-type" evidence="12">
    <location>
        <begin position="170"/>
        <end position="468"/>
    </location>
</feature>
<dbReference type="PROSITE" id="PS50908">
    <property type="entry name" value="RWD"/>
    <property type="match status" value="1"/>
</dbReference>
<dbReference type="AlphaFoldDB" id="A0A1E4RJ97"/>
<dbReference type="Pfam" id="PF05773">
    <property type="entry name" value="RWD"/>
    <property type="match status" value="1"/>
</dbReference>
<evidence type="ECO:0000256" key="9">
    <source>
        <dbReference type="PROSITE-ProRule" id="PRU00175"/>
    </source>
</evidence>
<evidence type="ECO:0000313" key="13">
    <source>
        <dbReference type="EMBL" id="ODV67339.1"/>
    </source>
</evidence>
<dbReference type="InterPro" id="IPR001841">
    <property type="entry name" value="Znf_RING"/>
</dbReference>
<dbReference type="OrthoDB" id="1431934at2759"/>
<dbReference type="EC" id="2.3.2.31" evidence="2"/>
<dbReference type="PROSITE" id="PS00518">
    <property type="entry name" value="ZF_RING_1"/>
    <property type="match status" value="1"/>
</dbReference>
<dbReference type="STRING" id="984485.A0A1E4RJ97"/>
<evidence type="ECO:0000256" key="7">
    <source>
        <dbReference type="ARBA" id="ARBA00022786"/>
    </source>
</evidence>
<dbReference type="Proteomes" id="UP000095085">
    <property type="component" value="Unassembled WGS sequence"/>
</dbReference>
<keyword evidence="6 9" id="KW-0863">Zinc-finger</keyword>
<evidence type="ECO:0000256" key="6">
    <source>
        <dbReference type="ARBA" id="ARBA00022771"/>
    </source>
</evidence>
<dbReference type="GeneID" id="30997306"/>
<evidence type="ECO:0000256" key="8">
    <source>
        <dbReference type="ARBA" id="ARBA00022833"/>
    </source>
</evidence>
<feature type="domain" description="RING-type" evidence="10">
    <location>
        <begin position="174"/>
        <end position="219"/>
    </location>
</feature>
<dbReference type="PANTHER" id="PTHR11685">
    <property type="entry name" value="RBR FAMILY RING FINGER AND IBR DOMAIN-CONTAINING"/>
    <property type="match status" value="1"/>
</dbReference>
<evidence type="ECO:0000256" key="5">
    <source>
        <dbReference type="ARBA" id="ARBA00022737"/>
    </source>
</evidence>
<dbReference type="Gene3D" id="3.30.40.10">
    <property type="entry name" value="Zinc/RING finger domain, C3HC4 (zinc finger)"/>
    <property type="match status" value="1"/>
</dbReference>
<dbReference type="InterPro" id="IPR016135">
    <property type="entry name" value="UBQ-conjugating_enzyme/RWD"/>
</dbReference>
<keyword evidence="3" id="KW-0808">Transferase</keyword>
<dbReference type="SUPFAM" id="SSF57850">
    <property type="entry name" value="RING/U-box"/>
    <property type="match status" value="2"/>
</dbReference>
<sequence length="477" mass="55836">MTDLTQEIEFSEDVKTQELQSLEIIYPSVKINYESLSGSLDIPVKNDKGIEIVYKSDNSKIEKQKIFYLPAIKFTFRLMERYPYDAPPVLRIFSNVVSSTKSSTLLKELLQCWEDLKDCIIFTLVEMIQNKIHYEFDEFIGSVIECESIGRFNYLCKFNKDEEQLAFNNLTYLCGICQTDYKGEYCSKFECGHVFCNDCLFEYFTSLIESGSIERVHCPEYECTTKLSKIREKYLRLDNITNEAFDFNEFKCHLMTPPISLDLLRSILVKRTSDSEKFVARYGDLFMRQNHAIITKLFPTRLVPCFNENCPEMIFREDLTDPLVICRRCNSAFCQRCRKSWHGKYVECKGKRGLYSNIPIKALDLWIESSEDSEERKKLSSMYGRNAMAKMSEEYRMDILFDEMLKEKDNSLQKCPVCEIVIQRSDGCNKMKCSTCQTLFCNLCGTFLNPDDPYYHFNDKHSDCYGRLFEGLVKNDD</sequence>
<dbReference type="SUPFAM" id="SSF54495">
    <property type="entry name" value="UBC-like"/>
    <property type="match status" value="1"/>
</dbReference>
<evidence type="ECO:0000256" key="2">
    <source>
        <dbReference type="ARBA" id="ARBA00012251"/>
    </source>
</evidence>
<dbReference type="InterPro" id="IPR006575">
    <property type="entry name" value="RWD_dom"/>
</dbReference>
<organism evidence="13 14">
    <name type="scientific">Hyphopichia burtonii NRRL Y-1933</name>
    <dbReference type="NCBI Taxonomy" id="984485"/>
    <lineage>
        <taxon>Eukaryota</taxon>
        <taxon>Fungi</taxon>
        <taxon>Dikarya</taxon>
        <taxon>Ascomycota</taxon>
        <taxon>Saccharomycotina</taxon>
        <taxon>Pichiomycetes</taxon>
        <taxon>Debaryomycetaceae</taxon>
        <taxon>Hyphopichia</taxon>
    </lineage>
</organism>
<dbReference type="GO" id="GO:0016567">
    <property type="term" value="P:protein ubiquitination"/>
    <property type="evidence" value="ECO:0007669"/>
    <property type="project" value="InterPro"/>
</dbReference>
<dbReference type="Gene3D" id="1.20.120.1750">
    <property type="match status" value="1"/>
</dbReference>
<keyword evidence="5" id="KW-0677">Repeat</keyword>
<dbReference type="InterPro" id="IPR031128">
    <property type="entry name" value="RNF14_RING-HC_Zfn"/>
</dbReference>
<evidence type="ECO:0000313" key="14">
    <source>
        <dbReference type="Proteomes" id="UP000095085"/>
    </source>
</evidence>